<reference evidence="5 6" key="1">
    <citation type="journal article" date="2011" name="Proc. Natl. Acad. Sci. U.S.A.">
        <title>Evolutionary erosion of yeast sex chromosomes by mating-type switching accidents.</title>
        <authorList>
            <person name="Gordon J.L."/>
            <person name="Armisen D."/>
            <person name="Proux-Wera E."/>
            <person name="Oheigeartaigh S.S."/>
            <person name="Byrne K.P."/>
            <person name="Wolfe K.H."/>
        </authorList>
    </citation>
    <scope>NUCLEOTIDE SEQUENCE [LARGE SCALE GENOMIC DNA]</scope>
    <source>
        <strain evidence="6">ATCC 34711 / CBS 6284 / DSM 70876 / NBRC 10599 / NRRL Y-10934 / UCD 77-7</strain>
    </source>
</reference>
<dbReference type="OMA" id="FENHIDI"/>
<dbReference type="PANTHER" id="PTHR18895">
    <property type="entry name" value="HEMK METHYLTRANSFERASE"/>
    <property type="match status" value="1"/>
</dbReference>
<dbReference type="KEGG" id="tbl:TBLA_0E03830"/>
<evidence type="ECO:0000256" key="1">
    <source>
        <dbReference type="ARBA" id="ARBA00022603"/>
    </source>
</evidence>
<dbReference type="GeneID" id="14496510"/>
<evidence type="ECO:0000313" key="5">
    <source>
        <dbReference type="EMBL" id="CCH61437.1"/>
    </source>
</evidence>
<dbReference type="SUPFAM" id="SSF53335">
    <property type="entry name" value="S-adenosyl-L-methionine-dependent methyltransferases"/>
    <property type="match status" value="1"/>
</dbReference>
<protein>
    <recommendedName>
        <fullName evidence="4">Methyltransferase domain-containing protein</fullName>
    </recommendedName>
</protein>
<dbReference type="InterPro" id="IPR004556">
    <property type="entry name" value="HemK-like"/>
</dbReference>
<dbReference type="RefSeq" id="XP_004180956.1">
    <property type="nucleotide sequence ID" value="XM_004180908.1"/>
</dbReference>
<keyword evidence="1" id="KW-0489">Methyltransferase</keyword>
<evidence type="ECO:0000259" key="4">
    <source>
        <dbReference type="Pfam" id="PF13847"/>
    </source>
</evidence>
<dbReference type="NCBIfam" id="TIGR00536">
    <property type="entry name" value="hemK_fam"/>
    <property type="match status" value="1"/>
</dbReference>
<dbReference type="EMBL" id="HE806320">
    <property type="protein sequence ID" value="CCH61437.1"/>
    <property type="molecule type" value="Genomic_DNA"/>
</dbReference>
<dbReference type="GO" id="GO:0008276">
    <property type="term" value="F:protein methyltransferase activity"/>
    <property type="evidence" value="ECO:0007669"/>
    <property type="project" value="InterPro"/>
</dbReference>
<accession>I2H4Y5</accession>
<dbReference type="AlphaFoldDB" id="I2H4Y5"/>
<dbReference type="Pfam" id="PF13847">
    <property type="entry name" value="Methyltransf_31"/>
    <property type="match status" value="1"/>
</dbReference>
<organism evidence="5 6">
    <name type="scientific">Henningerozyma blattae (strain ATCC 34711 / CBS 6284 / DSM 70876 / NBRC 10599 / NRRL Y-10934 / UCD 77-7)</name>
    <name type="common">Yeast</name>
    <name type="synonym">Tetrapisispora blattae</name>
    <dbReference type="NCBI Taxonomy" id="1071380"/>
    <lineage>
        <taxon>Eukaryota</taxon>
        <taxon>Fungi</taxon>
        <taxon>Dikarya</taxon>
        <taxon>Ascomycota</taxon>
        <taxon>Saccharomycotina</taxon>
        <taxon>Saccharomycetes</taxon>
        <taxon>Saccharomycetales</taxon>
        <taxon>Saccharomycetaceae</taxon>
        <taxon>Henningerozyma</taxon>
    </lineage>
</organism>
<dbReference type="GO" id="GO:0005739">
    <property type="term" value="C:mitochondrion"/>
    <property type="evidence" value="ECO:0007669"/>
    <property type="project" value="TreeGrafter"/>
</dbReference>
<evidence type="ECO:0000256" key="3">
    <source>
        <dbReference type="ARBA" id="ARBA00022691"/>
    </source>
</evidence>
<dbReference type="InParanoid" id="I2H4Y5"/>
<dbReference type="HOGENOM" id="CLU_018398_0_0_1"/>
<evidence type="ECO:0000313" key="6">
    <source>
        <dbReference type="Proteomes" id="UP000002866"/>
    </source>
</evidence>
<name>I2H4Y5_HENB6</name>
<dbReference type="STRING" id="1071380.I2H4Y5"/>
<dbReference type="InterPro" id="IPR029063">
    <property type="entry name" value="SAM-dependent_MTases_sf"/>
</dbReference>
<keyword evidence="2" id="KW-0808">Transferase</keyword>
<dbReference type="FunCoup" id="I2H4Y5">
    <property type="interactions" value="94"/>
</dbReference>
<proteinExistence type="predicted"/>
<dbReference type="eggNOG" id="KOG2904">
    <property type="taxonomic scope" value="Eukaryota"/>
</dbReference>
<keyword evidence="6" id="KW-1185">Reference proteome</keyword>
<dbReference type="CDD" id="cd02440">
    <property type="entry name" value="AdoMet_MTases"/>
    <property type="match status" value="1"/>
</dbReference>
<sequence>MPRVSPTQLRKARDVHKVLPYLLAPTQGSQNMALQELRWLSQSFKTRLSLTWACRKRHSNYPLQYLLGSQPFNNLEVLCEENVLIPRWETEEWSRAISVALERSLRPDMNQLNIVDLCSGTGCILLSLLSYLEPDQIKTAIGVDISPIAIELIKKNIIFNQLNLYDVKLIRKDINNCQTPIHFENHIDILTCNPPYIPTLNYNSSVSTSVKLYEPSLALKGDLIFYKTLLTRYLPFTDSFFLNLPIVTNLIILKHH</sequence>
<dbReference type="GO" id="GO:0032259">
    <property type="term" value="P:methylation"/>
    <property type="evidence" value="ECO:0007669"/>
    <property type="project" value="UniProtKB-KW"/>
</dbReference>
<dbReference type="GO" id="GO:0006451">
    <property type="term" value="P:translational readthrough"/>
    <property type="evidence" value="ECO:0007669"/>
    <property type="project" value="EnsemblFungi"/>
</dbReference>
<gene>
    <name evidence="5" type="primary">TBLA0E03830</name>
    <name evidence="5" type="ORF">TBLA_0E03830</name>
</gene>
<evidence type="ECO:0000256" key="2">
    <source>
        <dbReference type="ARBA" id="ARBA00022679"/>
    </source>
</evidence>
<dbReference type="GO" id="GO:0008757">
    <property type="term" value="F:S-adenosylmethionine-dependent methyltransferase activity"/>
    <property type="evidence" value="ECO:0007669"/>
    <property type="project" value="EnsemblFungi"/>
</dbReference>
<feature type="domain" description="Methyltransferase" evidence="4">
    <location>
        <begin position="111"/>
        <end position="193"/>
    </location>
</feature>
<dbReference type="Gene3D" id="3.40.50.150">
    <property type="entry name" value="Vaccinia Virus protein VP39"/>
    <property type="match status" value="1"/>
</dbReference>
<dbReference type="OrthoDB" id="269872at2759"/>
<dbReference type="InterPro" id="IPR050320">
    <property type="entry name" value="N5-glutamine_MTase"/>
</dbReference>
<dbReference type="Proteomes" id="UP000002866">
    <property type="component" value="Chromosome 5"/>
</dbReference>
<dbReference type="PANTHER" id="PTHR18895:SF74">
    <property type="entry name" value="MTRF1L RELEASE FACTOR GLUTAMINE METHYLTRANSFERASE"/>
    <property type="match status" value="1"/>
</dbReference>
<dbReference type="InterPro" id="IPR025714">
    <property type="entry name" value="Methyltranfer_dom"/>
</dbReference>
<keyword evidence="3" id="KW-0949">S-adenosyl-L-methionine</keyword>